<name>A0A914ZDW5_9BILA</name>
<sequence length="237" mass="27013">MRMWGRKLNKCPCDKCITLKNLCQSDLLTPDERKAAKKHYDNHLDNVYLDRFDYYIRRDTSMNSNDITSAAHDGMSNRLSKYPSTSEHKGKKISDASKMMNPLNIAVIHRKFKESEDEIHCYWNTNQLAPSNANAIITQILHSLSHCEAISNVIAVQLDNCSVNKNYTLFGAFGMLLLWVPKLTKVLICTNEVGHTHNDVDQKFGTIAKALKTTEVYSPQGYVKLVENIFKNVKTNN</sequence>
<proteinExistence type="predicted"/>
<dbReference type="WBParaSite" id="PSU_v2.g8467.t1">
    <property type="protein sequence ID" value="PSU_v2.g8467.t1"/>
    <property type="gene ID" value="PSU_v2.g8467"/>
</dbReference>
<keyword evidence="2" id="KW-1185">Reference proteome</keyword>
<evidence type="ECO:0000259" key="1">
    <source>
        <dbReference type="Pfam" id="PF25273"/>
    </source>
</evidence>
<protein>
    <recommendedName>
        <fullName evidence="1">DUF7869 domain-containing protein</fullName>
    </recommendedName>
</protein>
<dbReference type="Pfam" id="PF25273">
    <property type="entry name" value="DUF7869"/>
    <property type="match status" value="1"/>
</dbReference>
<evidence type="ECO:0000313" key="2">
    <source>
        <dbReference type="Proteomes" id="UP000887577"/>
    </source>
</evidence>
<organism evidence="2 3">
    <name type="scientific">Panagrolaimus superbus</name>
    <dbReference type="NCBI Taxonomy" id="310955"/>
    <lineage>
        <taxon>Eukaryota</taxon>
        <taxon>Metazoa</taxon>
        <taxon>Ecdysozoa</taxon>
        <taxon>Nematoda</taxon>
        <taxon>Chromadorea</taxon>
        <taxon>Rhabditida</taxon>
        <taxon>Tylenchina</taxon>
        <taxon>Panagrolaimomorpha</taxon>
        <taxon>Panagrolaimoidea</taxon>
        <taxon>Panagrolaimidae</taxon>
        <taxon>Panagrolaimus</taxon>
    </lineage>
</organism>
<dbReference type="PANTHER" id="PTHR33153:SF3">
    <property type="entry name" value="TRAFFICKING PROTEIN PARTICLE COMPLEX SUBUNIT 11 DOMAIN-CONTAINING PROTEIN"/>
    <property type="match status" value="1"/>
</dbReference>
<accession>A0A914ZDW5</accession>
<evidence type="ECO:0000313" key="3">
    <source>
        <dbReference type="WBParaSite" id="PSU_v2.g8467.t1"/>
    </source>
</evidence>
<dbReference type="AlphaFoldDB" id="A0A914ZDW5"/>
<dbReference type="PANTHER" id="PTHR33153">
    <property type="entry name" value="MYND-TYPE DOMAIN-CONTAINING PROTEIN"/>
    <property type="match status" value="1"/>
</dbReference>
<feature type="domain" description="DUF7869" evidence="1">
    <location>
        <begin position="117"/>
        <end position="233"/>
    </location>
</feature>
<dbReference type="InterPro" id="IPR057191">
    <property type="entry name" value="DUF7869"/>
</dbReference>
<reference evidence="3" key="1">
    <citation type="submission" date="2022-11" db="UniProtKB">
        <authorList>
            <consortium name="WormBaseParasite"/>
        </authorList>
    </citation>
    <scope>IDENTIFICATION</scope>
</reference>
<dbReference type="Proteomes" id="UP000887577">
    <property type="component" value="Unplaced"/>
</dbReference>